<dbReference type="Proteomes" id="UP000034392">
    <property type="component" value="Chromosome"/>
</dbReference>
<organism evidence="1 2">
    <name type="scientific">Croceibacterium atlanticum</name>
    <dbReference type="NCBI Taxonomy" id="1267766"/>
    <lineage>
        <taxon>Bacteria</taxon>
        <taxon>Pseudomonadati</taxon>
        <taxon>Pseudomonadota</taxon>
        <taxon>Alphaproteobacteria</taxon>
        <taxon>Sphingomonadales</taxon>
        <taxon>Erythrobacteraceae</taxon>
        <taxon>Croceibacterium</taxon>
    </lineage>
</organism>
<dbReference type="RefSeq" id="WP_046903905.1">
    <property type="nucleotide sequence ID" value="NZ_CP011452.2"/>
</dbReference>
<proteinExistence type="predicted"/>
<dbReference type="InterPro" id="IPR009964">
    <property type="entry name" value="DUF1491"/>
</dbReference>
<dbReference type="OrthoDB" id="9809136at2"/>
<dbReference type="AlphaFoldDB" id="A0A0F7KS91"/>
<evidence type="ECO:0000313" key="1">
    <source>
        <dbReference type="EMBL" id="AKH43323.1"/>
    </source>
</evidence>
<dbReference type="STRING" id="1267766.WYH_02291"/>
<evidence type="ECO:0000313" key="2">
    <source>
        <dbReference type="Proteomes" id="UP000034392"/>
    </source>
</evidence>
<accession>A0A0F7KS91</accession>
<dbReference type="PATRIC" id="fig|1267766.3.peg.2317"/>
<name>A0A0F7KS91_9SPHN</name>
<gene>
    <name evidence="1" type="ORF">WYH_02291</name>
</gene>
<dbReference type="Gene3D" id="3.40.1530.20">
    <property type="entry name" value="Protein of unknown function (DUF1491)"/>
    <property type="match status" value="1"/>
</dbReference>
<dbReference type="EMBL" id="CP011452">
    <property type="protein sequence ID" value="AKH43323.1"/>
    <property type="molecule type" value="Genomic_DNA"/>
</dbReference>
<keyword evidence="2" id="KW-1185">Reference proteome</keyword>
<dbReference type="KEGG" id="aay:WYH_02291"/>
<reference evidence="1" key="1">
    <citation type="submission" date="2015-05" db="EMBL/GenBank/DDBJ databases">
        <title>The complete genome of Altererythrobacter atlanticus strain 26DY36.</title>
        <authorList>
            <person name="Wu Y.-H."/>
            <person name="Cheng H."/>
            <person name="Wu X.-W."/>
        </authorList>
    </citation>
    <scope>NUCLEOTIDE SEQUENCE [LARGE SCALE GENOMIC DNA]</scope>
    <source>
        <strain evidence="1">26DY36</strain>
    </source>
</reference>
<dbReference type="Pfam" id="PF07372">
    <property type="entry name" value="DUF1491"/>
    <property type="match status" value="1"/>
</dbReference>
<protein>
    <submittedName>
        <fullName evidence="1">Uncharacterized protein</fullName>
    </submittedName>
</protein>
<sequence>MRLPAHLEVGGLIRTVQAAGGFATVIKKGERDAGTLLIICCENGTNARAYERMPQPDGTRKWSLSRSQDTENPDEFWDYCSRRHAQDPDLWVVELDIANGERFIDNLEV</sequence>